<feature type="transmembrane region" description="Helical" evidence="4">
    <location>
        <begin position="86"/>
        <end position="104"/>
    </location>
</feature>
<organism evidence="6 7">
    <name type="scientific">Desmospora profundinema</name>
    <dbReference type="NCBI Taxonomy" id="1571184"/>
    <lineage>
        <taxon>Bacteria</taxon>
        <taxon>Bacillati</taxon>
        <taxon>Bacillota</taxon>
        <taxon>Bacilli</taxon>
        <taxon>Bacillales</taxon>
        <taxon>Thermoactinomycetaceae</taxon>
        <taxon>Desmospora</taxon>
    </lineage>
</organism>
<name>A0ABU1IJZ6_9BACL</name>
<gene>
    <name evidence="6" type="ORF">JOE21_001074</name>
</gene>
<sequence length="230" mass="25863">MTCGQAEEQMQRHLDGDLQPEEEQALQRHLAACPDCQHRWAVLQELGRRLASLPPVTPPVSLVDRLEGEWNRKAPSRRWSVGMKRFTWGAGGMAAALLLVWWMGTDAENTRDSATDTTGVQQHSTTDPAHSDEPATFGIQSGSSPQSSPSPDGSWLATQDDGQIRITDPEGNEAYRSRPWEEGAEVHLSWEEEEVLHLHLVWPDREEERWIDMSGPRERNRPPSSEKVGD</sequence>
<comment type="caution">
    <text evidence="6">The sequence shown here is derived from an EMBL/GenBank/DDBJ whole genome shotgun (WGS) entry which is preliminary data.</text>
</comment>
<dbReference type="InterPro" id="IPR041916">
    <property type="entry name" value="Anti_sigma_zinc_sf"/>
</dbReference>
<keyword evidence="7" id="KW-1185">Reference proteome</keyword>
<feature type="compositionally biased region" description="Low complexity" evidence="3">
    <location>
        <begin position="140"/>
        <end position="154"/>
    </location>
</feature>
<feature type="compositionally biased region" description="Polar residues" evidence="3">
    <location>
        <begin position="115"/>
        <end position="128"/>
    </location>
</feature>
<accession>A0ABU1IJZ6</accession>
<feature type="region of interest" description="Disordered" evidence="3">
    <location>
        <begin position="211"/>
        <end position="230"/>
    </location>
</feature>
<dbReference type="RefSeq" id="WP_309863279.1">
    <property type="nucleotide sequence ID" value="NZ_JAVDQG010000002.1"/>
</dbReference>
<keyword evidence="4" id="KW-1133">Transmembrane helix</keyword>
<keyword evidence="4" id="KW-0472">Membrane</keyword>
<evidence type="ECO:0000313" key="6">
    <source>
        <dbReference type="EMBL" id="MDR6225083.1"/>
    </source>
</evidence>
<dbReference type="EMBL" id="JAVDQG010000002">
    <property type="protein sequence ID" value="MDR6225083.1"/>
    <property type="molecule type" value="Genomic_DNA"/>
</dbReference>
<dbReference type="Gene3D" id="1.10.10.1320">
    <property type="entry name" value="Anti-sigma factor, zinc-finger domain"/>
    <property type="match status" value="1"/>
</dbReference>
<dbReference type="InterPro" id="IPR027383">
    <property type="entry name" value="Znf_put"/>
</dbReference>
<evidence type="ECO:0000256" key="1">
    <source>
        <dbReference type="ARBA" id="ARBA00024353"/>
    </source>
</evidence>
<reference evidence="6 7" key="1">
    <citation type="submission" date="2023-07" db="EMBL/GenBank/DDBJ databases">
        <title>Genomic Encyclopedia of Type Strains, Phase IV (KMG-IV): sequencing the most valuable type-strain genomes for metagenomic binning, comparative biology and taxonomic classification.</title>
        <authorList>
            <person name="Goeker M."/>
        </authorList>
    </citation>
    <scope>NUCLEOTIDE SEQUENCE [LARGE SCALE GENOMIC DNA]</scope>
    <source>
        <strain evidence="6 7">DSM 45903</strain>
    </source>
</reference>
<proteinExistence type="inferred from homology"/>
<dbReference type="Pfam" id="PF13490">
    <property type="entry name" value="zf-HC2"/>
    <property type="match status" value="1"/>
</dbReference>
<protein>
    <recommendedName>
        <fullName evidence="2">Anti-sigma-W factor RsiW</fullName>
    </recommendedName>
</protein>
<evidence type="ECO:0000256" key="4">
    <source>
        <dbReference type="SAM" id="Phobius"/>
    </source>
</evidence>
<feature type="region of interest" description="Disordered" evidence="3">
    <location>
        <begin position="111"/>
        <end position="159"/>
    </location>
</feature>
<evidence type="ECO:0000259" key="5">
    <source>
        <dbReference type="Pfam" id="PF13490"/>
    </source>
</evidence>
<evidence type="ECO:0000256" key="2">
    <source>
        <dbReference type="ARBA" id="ARBA00024438"/>
    </source>
</evidence>
<evidence type="ECO:0000256" key="3">
    <source>
        <dbReference type="SAM" id="MobiDB-lite"/>
    </source>
</evidence>
<evidence type="ECO:0000313" key="7">
    <source>
        <dbReference type="Proteomes" id="UP001185012"/>
    </source>
</evidence>
<feature type="compositionally biased region" description="Basic and acidic residues" evidence="3">
    <location>
        <begin position="211"/>
        <end position="221"/>
    </location>
</feature>
<dbReference type="Proteomes" id="UP001185012">
    <property type="component" value="Unassembled WGS sequence"/>
</dbReference>
<feature type="domain" description="Putative zinc-finger" evidence="5">
    <location>
        <begin position="3"/>
        <end position="37"/>
    </location>
</feature>
<comment type="similarity">
    <text evidence="1">Belongs to the zinc-associated anti-sigma factor (ZAS) superfamily. Anti-sigma-W factor family.</text>
</comment>
<keyword evidence="4" id="KW-0812">Transmembrane</keyword>